<evidence type="ECO:0000313" key="3">
    <source>
        <dbReference type="Proteomes" id="UP000237481"/>
    </source>
</evidence>
<keyword evidence="1" id="KW-0732">Signal</keyword>
<name>A0A2S4L758_9HYPO</name>
<comment type="caution">
    <text evidence="2">The sequence shown here is derived from an EMBL/GenBank/DDBJ whole genome shotgun (WGS) entry which is preliminary data.</text>
</comment>
<accession>A0A2S4L758</accession>
<sequence>MFPQAIASATAALLAASLGVNAFTSTCTVLQDKCGYNLVATHCPLLLLRYDRQYFRQLVLYFRLTAMPGVDNDQCAMQGRISPLSSLARLSGLG</sequence>
<keyword evidence="3" id="KW-1185">Reference proteome</keyword>
<dbReference type="AlphaFoldDB" id="A0A2S4L758"/>
<proteinExistence type="predicted"/>
<protein>
    <recommendedName>
        <fullName evidence="4">Secreted protein</fullName>
    </recommendedName>
</protein>
<evidence type="ECO:0000256" key="1">
    <source>
        <dbReference type="SAM" id="SignalP"/>
    </source>
</evidence>
<gene>
    <name evidence="2" type="ORF">TPAR_01518</name>
</gene>
<evidence type="ECO:0000313" key="2">
    <source>
        <dbReference type="EMBL" id="POR38282.1"/>
    </source>
</evidence>
<reference evidence="2 3" key="1">
    <citation type="submission" date="2018-01" db="EMBL/GenBank/DDBJ databases">
        <title>Harnessing the power of phylogenomics to disentangle the directionality and signatures of interkingdom host jumping in the parasitic fungal genus Tolypocladium.</title>
        <authorList>
            <person name="Quandt C.A."/>
            <person name="Patterson W."/>
            <person name="Spatafora J.W."/>
        </authorList>
    </citation>
    <scope>NUCLEOTIDE SEQUENCE [LARGE SCALE GENOMIC DNA]</scope>
    <source>
        <strain evidence="2 3">NRBC 100945</strain>
    </source>
</reference>
<feature type="chain" id="PRO_5015578109" description="Secreted protein" evidence="1">
    <location>
        <begin position="23"/>
        <end position="94"/>
    </location>
</feature>
<feature type="signal peptide" evidence="1">
    <location>
        <begin position="1"/>
        <end position="22"/>
    </location>
</feature>
<dbReference type="Proteomes" id="UP000237481">
    <property type="component" value="Unassembled WGS sequence"/>
</dbReference>
<dbReference type="EMBL" id="PKSG01000155">
    <property type="protein sequence ID" value="POR38282.1"/>
    <property type="molecule type" value="Genomic_DNA"/>
</dbReference>
<evidence type="ECO:0008006" key="4">
    <source>
        <dbReference type="Google" id="ProtNLM"/>
    </source>
</evidence>
<organism evidence="2 3">
    <name type="scientific">Tolypocladium paradoxum</name>
    <dbReference type="NCBI Taxonomy" id="94208"/>
    <lineage>
        <taxon>Eukaryota</taxon>
        <taxon>Fungi</taxon>
        <taxon>Dikarya</taxon>
        <taxon>Ascomycota</taxon>
        <taxon>Pezizomycotina</taxon>
        <taxon>Sordariomycetes</taxon>
        <taxon>Hypocreomycetidae</taxon>
        <taxon>Hypocreales</taxon>
        <taxon>Ophiocordycipitaceae</taxon>
        <taxon>Tolypocladium</taxon>
    </lineage>
</organism>